<keyword evidence="2" id="KW-0540">Nuclease</keyword>
<dbReference type="InterPro" id="IPR018228">
    <property type="entry name" value="DNase_TatD-rel_CS"/>
</dbReference>
<evidence type="ECO:0000256" key="3">
    <source>
        <dbReference type="ARBA" id="ARBA00022723"/>
    </source>
</evidence>
<protein>
    <submittedName>
        <fullName evidence="5">Uncharacterized protein</fullName>
    </submittedName>
</protein>
<sequence length="315" mass="35028">MPQYRYADVGINLTDPVFQGEYYGKKHHEDDTNHVLQRAISIGCTKFMVTGSDLKESKKAIELAEKYSGRCYATVGVHPCSAKIFDFHPGGPSQLLQELEDLAVDAKKRGLATAFGEIGLDYDRLMLTGKDQQLKYFEAQLDIAVKVQLPLFLHSRAAGEDFERLLASRLPDLPRKGLVHSFTGTVEEMKRLVALGLDVGVNGCSMKTEENLEVVKKIPLEHLQVETDGPWCEMRASHASAKYKEDAPSLPHSVKKEKWNKDSMVKGRNESATIAHVAHIIAKVKGIPTTKVCEAAWKNSIQMFGFGETLEDQAL</sequence>
<evidence type="ECO:0000313" key="5">
    <source>
        <dbReference type="EMBL" id="KAL2041253.1"/>
    </source>
</evidence>
<dbReference type="InterPro" id="IPR032466">
    <property type="entry name" value="Metal_Hydrolase"/>
</dbReference>
<evidence type="ECO:0000256" key="2">
    <source>
        <dbReference type="ARBA" id="ARBA00022722"/>
    </source>
</evidence>
<gene>
    <name evidence="5" type="ORF">N7G274_006198</name>
</gene>
<comment type="similarity">
    <text evidence="1">Belongs to the metallo-dependent hydrolases superfamily. TatD-type hydrolase family.</text>
</comment>
<dbReference type="PROSITE" id="PS01090">
    <property type="entry name" value="TATD_2"/>
    <property type="match status" value="1"/>
</dbReference>
<keyword evidence="3" id="KW-0479">Metal-binding</keyword>
<accession>A0ABR4A861</accession>
<name>A0ABR4A861_9LECA</name>
<dbReference type="Gene3D" id="3.20.20.140">
    <property type="entry name" value="Metal-dependent hydrolases"/>
    <property type="match status" value="1"/>
</dbReference>
<reference evidence="5 6" key="1">
    <citation type="submission" date="2024-09" db="EMBL/GenBank/DDBJ databases">
        <title>Rethinking Asexuality: The Enigmatic Case of Functional Sexual Genes in Lepraria (Stereocaulaceae).</title>
        <authorList>
            <person name="Doellman M."/>
            <person name="Sun Y."/>
            <person name="Barcenas-Pena A."/>
            <person name="Lumbsch H.T."/>
            <person name="Grewe F."/>
        </authorList>
    </citation>
    <scope>NUCLEOTIDE SEQUENCE [LARGE SCALE GENOMIC DNA]</scope>
    <source>
        <strain evidence="5 6">Mercado 3170</strain>
    </source>
</reference>
<keyword evidence="6" id="KW-1185">Reference proteome</keyword>
<organism evidence="5 6">
    <name type="scientific">Stereocaulon virgatum</name>
    <dbReference type="NCBI Taxonomy" id="373712"/>
    <lineage>
        <taxon>Eukaryota</taxon>
        <taxon>Fungi</taxon>
        <taxon>Dikarya</taxon>
        <taxon>Ascomycota</taxon>
        <taxon>Pezizomycotina</taxon>
        <taxon>Lecanoromycetes</taxon>
        <taxon>OSLEUM clade</taxon>
        <taxon>Lecanoromycetidae</taxon>
        <taxon>Lecanorales</taxon>
        <taxon>Lecanorineae</taxon>
        <taxon>Stereocaulaceae</taxon>
        <taxon>Stereocaulon</taxon>
    </lineage>
</organism>
<proteinExistence type="inferred from homology"/>
<dbReference type="PANTHER" id="PTHR10060:SF15">
    <property type="entry name" value="DEOXYRIBONUCLEASE TATDN1"/>
    <property type="match status" value="1"/>
</dbReference>
<dbReference type="PIRSF" id="PIRSF005902">
    <property type="entry name" value="DNase_TatD"/>
    <property type="match status" value="1"/>
</dbReference>
<comment type="caution">
    <text evidence="5">The sequence shown here is derived from an EMBL/GenBank/DDBJ whole genome shotgun (WGS) entry which is preliminary data.</text>
</comment>
<keyword evidence="4" id="KW-0378">Hydrolase</keyword>
<dbReference type="EMBL" id="JBEFKJ010000018">
    <property type="protein sequence ID" value="KAL2041253.1"/>
    <property type="molecule type" value="Genomic_DNA"/>
</dbReference>
<dbReference type="CDD" id="cd01310">
    <property type="entry name" value="TatD_DNAse"/>
    <property type="match status" value="1"/>
</dbReference>
<evidence type="ECO:0000256" key="4">
    <source>
        <dbReference type="ARBA" id="ARBA00022801"/>
    </source>
</evidence>
<dbReference type="SUPFAM" id="SSF51556">
    <property type="entry name" value="Metallo-dependent hydrolases"/>
    <property type="match status" value="1"/>
</dbReference>
<dbReference type="Pfam" id="PF01026">
    <property type="entry name" value="TatD_DNase"/>
    <property type="match status" value="1"/>
</dbReference>
<dbReference type="Proteomes" id="UP001590950">
    <property type="component" value="Unassembled WGS sequence"/>
</dbReference>
<dbReference type="PANTHER" id="PTHR10060">
    <property type="entry name" value="TATD FAMILY DEOXYRIBONUCLEASE"/>
    <property type="match status" value="1"/>
</dbReference>
<evidence type="ECO:0000256" key="1">
    <source>
        <dbReference type="ARBA" id="ARBA00009275"/>
    </source>
</evidence>
<dbReference type="InterPro" id="IPR050891">
    <property type="entry name" value="TatD-type_Hydrolase"/>
</dbReference>
<evidence type="ECO:0000313" key="6">
    <source>
        <dbReference type="Proteomes" id="UP001590950"/>
    </source>
</evidence>
<dbReference type="InterPro" id="IPR001130">
    <property type="entry name" value="TatD-like"/>
</dbReference>